<dbReference type="AlphaFoldDB" id="A0A329RFQ3"/>
<dbReference type="FunFam" id="3.30.70.580:FF:000002">
    <property type="entry name" value="tRNA pseudouridine synthase"/>
    <property type="match status" value="1"/>
</dbReference>
<proteinExistence type="inferred from homology"/>
<dbReference type="GO" id="GO:0005737">
    <property type="term" value="C:cytoplasm"/>
    <property type="evidence" value="ECO:0007669"/>
    <property type="project" value="TreeGrafter"/>
</dbReference>
<dbReference type="SUPFAM" id="SSF55120">
    <property type="entry name" value="Pseudouridine synthase"/>
    <property type="match status" value="1"/>
</dbReference>
<dbReference type="InterPro" id="IPR020103">
    <property type="entry name" value="PsdUridine_synth_cat_dom_sf"/>
</dbReference>
<evidence type="ECO:0000256" key="3">
    <source>
        <dbReference type="ARBA" id="ARBA00022694"/>
    </source>
</evidence>
<dbReference type="GO" id="GO:0009982">
    <property type="term" value="F:pseudouridine synthase activity"/>
    <property type="evidence" value="ECO:0007669"/>
    <property type="project" value="InterPro"/>
</dbReference>
<evidence type="ECO:0000313" key="11">
    <source>
        <dbReference type="Proteomes" id="UP000251314"/>
    </source>
</evidence>
<dbReference type="SUPFAM" id="SSF55811">
    <property type="entry name" value="Nudix"/>
    <property type="match status" value="1"/>
</dbReference>
<protein>
    <recommendedName>
        <fullName evidence="9">Nudix hydrolase domain-containing protein</fullName>
    </recommendedName>
</protein>
<comment type="caution">
    <text evidence="10">The sequence shown here is derived from an EMBL/GenBank/DDBJ whole genome shotgun (WGS) entry which is preliminary data.</text>
</comment>
<dbReference type="GO" id="GO:0003723">
    <property type="term" value="F:RNA binding"/>
    <property type="evidence" value="ECO:0007669"/>
    <property type="project" value="InterPro"/>
</dbReference>
<evidence type="ECO:0000256" key="4">
    <source>
        <dbReference type="ARBA" id="ARBA00022723"/>
    </source>
</evidence>
<dbReference type="OrthoDB" id="128927at2759"/>
<dbReference type="GO" id="GO:0008033">
    <property type="term" value="P:tRNA processing"/>
    <property type="evidence" value="ECO:0007669"/>
    <property type="project" value="UniProtKB-KW"/>
</dbReference>
<dbReference type="PROSITE" id="PS00893">
    <property type="entry name" value="NUDIX_BOX"/>
    <property type="match status" value="1"/>
</dbReference>
<dbReference type="PANTHER" id="PTHR12629">
    <property type="entry name" value="DIPHOSPHOINOSITOL POLYPHOSPHATE PHOSPHOHYDROLASE"/>
    <property type="match status" value="1"/>
</dbReference>
<dbReference type="VEuPathDB" id="FungiDB:PC110_g20655"/>
<sequence>MVIANHVWTEGIAMLSHFTTCTRRSTHHIGALMRLISLATLIAIVSSCATSSAASNSLTLLSSRAHASNHKRSLRQNDFNELSATEVSNEERNIVKVDKVDDIVTKVDDAFGKMHVQKLPANLNAAVEKAVMTADDIAAVAKKISAKYPKGLSESTMTQIKKVEEQRLKDLATYSKDTADGMRRKIEPFPGIKIAPKEYLGSHIGRDMQRYGNDNARLLSCNVISRPKEQGGGDVLLISSSNPNKNDWLLPKGGWDKGEDIEKAAWREAIEEGGVNGKLTAALGKITFKNKDDKKYRYYAYKMKAKTVYDDWSESVRYRLWVSYEDAIKMLGNREEMVNIVKLFGGEPKPVVEAVQAMLTRFALRLAGRTALRSSFCRSLATSSSTDGDAKTGRPWTDLFSTAAPTKLVKRKVAIVTGYMGTDHHGLQLNENVKTIEDDIRHAIFQAGAMRESNFEDLGKIDWARSSRTDKGVHAGCIVFSGKLLIDEENKMDPVSGRVNGLKEALNASLPENIRVFSCTRVSKRFPARKNCVLREYTRVQLLERRDWLH</sequence>
<keyword evidence="6" id="KW-0460">Magnesium</keyword>
<dbReference type="PANTHER" id="PTHR12629:SF0">
    <property type="entry name" value="DIPHOSPHOINOSITOL-POLYPHOSPHATE DIPHOSPHATASE"/>
    <property type="match status" value="1"/>
</dbReference>
<dbReference type="InterPro" id="IPR020084">
    <property type="entry name" value="NUDIX_hydrolase_CS"/>
</dbReference>
<evidence type="ECO:0000256" key="5">
    <source>
        <dbReference type="ARBA" id="ARBA00022801"/>
    </source>
</evidence>
<evidence type="ECO:0000256" key="6">
    <source>
        <dbReference type="ARBA" id="ARBA00022842"/>
    </source>
</evidence>
<dbReference type="InterPro" id="IPR015797">
    <property type="entry name" value="NUDIX_hydrolase-like_dom_sf"/>
</dbReference>
<dbReference type="Pfam" id="PF00293">
    <property type="entry name" value="NUDIX"/>
    <property type="match status" value="1"/>
</dbReference>
<dbReference type="STRING" id="29920.A0A329RFQ3"/>
<keyword evidence="5" id="KW-0378">Hydrolase</keyword>
<accession>A0A329RFQ3</accession>
<dbReference type="InterPro" id="IPR000086">
    <property type="entry name" value="NUDIX_hydrolase_dom"/>
</dbReference>
<keyword evidence="4" id="KW-0479">Metal-binding</keyword>
<evidence type="ECO:0000256" key="2">
    <source>
        <dbReference type="ARBA" id="ARBA00009375"/>
    </source>
</evidence>
<evidence type="ECO:0000256" key="1">
    <source>
        <dbReference type="ARBA" id="ARBA00001946"/>
    </source>
</evidence>
<dbReference type="Gene3D" id="3.90.79.10">
    <property type="entry name" value="Nucleoside Triphosphate Pyrophosphohydrolase"/>
    <property type="match status" value="1"/>
</dbReference>
<evidence type="ECO:0000256" key="7">
    <source>
        <dbReference type="ARBA" id="ARBA00023235"/>
    </source>
</evidence>
<dbReference type="CDD" id="cd04666">
    <property type="entry name" value="NUDIX_DIPP2_like_Nudt4"/>
    <property type="match status" value="1"/>
</dbReference>
<keyword evidence="11" id="KW-1185">Reference proteome</keyword>
<dbReference type="GO" id="GO:0046872">
    <property type="term" value="F:metal ion binding"/>
    <property type="evidence" value="ECO:0007669"/>
    <property type="project" value="UniProtKB-KW"/>
</dbReference>
<dbReference type="GO" id="GO:0005634">
    <property type="term" value="C:nucleus"/>
    <property type="evidence" value="ECO:0007669"/>
    <property type="project" value="TreeGrafter"/>
</dbReference>
<evidence type="ECO:0000256" key="8">
    <source>
        <dbReference type="ARBA" id="ARBA00036943"/>
    </source>
</evidence>
<comment type="similarity">
    <text evidence="2">Belongs to the tRNA pseudouridine synthase TruA family.</text>
</comment>
<dbReference type="GO" id="GO:0016462">
    <property type="term" value="F:pyrophosphatase activity"/>
    <property type="evidence" value="ECO:0007669"/>
    <property type="project" value="InterPro"/>
</dbReference>
<dbReference type="InterPro" id="IPR047198">
    <property type="entry name" value="DDP-like_NUDIX"/>
</dbReference>
<keyword evidence="7" id="KW-0413">Isomerase</keyword>
<name>A0A329RFQ3_9STRA</name>
<dbReference type="Gene3D" id="3.30.70.580">
    <property type="entry name" value="Pseudouridine synthase I, catalytic domain, N-terminal subdomain"/>
    <property type="match status" value="1"/>
</dbReference>
<evidence type="ECO:0000313" key="10">
    <source>
        <dbReference type="EMBL" id="RAW22909.1"/>
    </source>
</evidence>
<comment type="catalytic activity">
    <reaction evidence="8">
        <text>a uridine in tRNA = a pseudouridine in tRNA</text>
        <dbReference type="Rhea" id="RHEA:54572"/>
        <dbReference type="Rhea" id="RHEA-COMP:13339"/>
        <dbReference type="Rhea" id="RHEA-COMP:13934"/>
        <dbReference type="ChEBI" id="CHEBI:65314"/>
        <dbReference type="ChEBI" id="CHEBI:65315"/>
    </reaction>
</comment>
<feature type="domain" description="Nudix hydrolase" evidence="9">
    <location>
        <begin position="216"/>
        <end position="344"/>
    </location>
</feature>
<dbReference type="EMBL" id="MJFZ01001184">
    <property type="protein sequence ID" value="RAW22909.1"/>
    <property type="molecule type" value="Genomic_DNA"/>
</dbReference>
<gene>
    <name evidence="10" type="ORF">PC110_g20655</name>
</gene>
<dbReference type="Proteomes" id="UP000251314">
    <property type="component" value="Unassembled WGS sequence"/>
</dbReference>
<comment type="cofactor">
    <cofactor evidence="1">
        <name>Mg(2+)</name>
        <dbReference type="ChEBI" id="CHEBI:18420"/>
    </cofactor>
</comment>
<reference evidence="10 11" key="1">
    <citation type="submission" date="2018-01" db="EMBL/GenBank/DDBJ databases">
        <title>Draft genome of the strawberry crown rot pathogen Phytophthora cactorum.</title>
        <authorList>
            <person name="Armitage A.D."/>
            <person name="Lysoe E."/>
            <person name="Nellist C.F."/>
            <person name="Harrison R.J."/>
            <person name="Brurberg M.B."/>
        </authorList>
    </citation>
    <scope>NUCLEOTIDE SEQUENCE [LARGE SCALE GENOMIC DNA]</scope>
    <source>
        <strain evidence="10 11">10300</strain>
    </source>
</reference>
<dbReference type="PROSITE" id="PS51462">
    <property type="entry name" value="NUDIX"/>
    <property type="match status" value="1"/>
</dbReference>
<dbReference type="InterPro" id="IPR020094">
    <property type="entry name" value="TruA/RsuA/RluB/E/F_N"/>
</dbReference>
<dbReference type="GO" id="GO:0001522">
    <property type="term" value="P:pseudouridine synthesis"/>
    <property type="evidence" value="ECO:0007669"/>
    <property type="project" value="InterPro"/>
</dbReference>
<organism evidence="10 11">
    <name type="scientific">Phytophthora cactorum</name>
    <dbReference type="NCBI Taxonomy" id="29920"/>
    <lineage>
        <taxon>Eukaryota</taxon>
        <taxon>Sar</taxon>
        <taxon>Stramenopiles</taxon>
        <taxon>Oomycota</taxon>
        <taxon>Peronosporomycetes</taxon>
        <taxon>Peronosporales</taxon>
        <taxon>Peronosporaceae</taxon>
        <taxon>Phytophthora</taxon>
    </lineage>
</organism>
<keyword evidence="3" id="KW-0819">tRNA processing</keyword>
<evidence type="ECO:0000259" key="9">
    <source>
        <dbReference type="PROSITE" id="PS51462"/>
    </source>
</evidence>